<feature type="transmembrane region" description="Helical" evidence="2">
    <location>
        <begin position="73"/>
        <end position="97"/>
    </location>
</feature>
<dbReference type="Proteomes" id="UP001589595">
    <property type="component" value="Unassembled WGS sequence"/>
</dbReference>
<dbReference type="GeneID" id="67209965"/>
<gene>
    <name evidence="3" type="ORF">ACFFOL_08465</name>
</gene>
<comment type="caution">
    <text evidence="3">The sequence shown here is derived from an EMBL/GenBank/DDBJ whole genome shotgun (WGS) entry which is preliminary data.</text>
</comment>
<evidence type="ECO:0000313" key="4">
    <source>
        <dbReference type="Proteomes" id="UP001589595"/>
    </source>
</evidence>
<evidence type="ECO:0000313" key="3">
    <source>
        <dbReference type="EMBL" id="MFB9824204.1"/>
    </source>
</evidence>
<feature type="transmembrane region" description="Helical" evidence="2">
    <location>
        <begin position="128"/>
        <end position="148"/>
    </location>
</feature>
<sequence length="447" mass="47491">MKKDRNSRSDVSARAHSLIDRLSDEVIASKFGEELHHGVPGRSLFTRALERLTAVCGIVAEPVRDELRTKNRWVGVITLPIAISIVVAVVGAVWAFVDPTSPIQYLPGTLHPLIRTALWTFPLSGGRVIGVLAVVTVLFVIGCIMVLIPSMTRGMTSESTARSTVVKTDSGVEATIGADGDIDVDAVVNKSLGRDVDSGPSTHATLHAAATDACGKASDTRTLCTGYITVSAESPGAIIVPEANSQDDLNQIPGERVVRTLRDADVPYAGVEVRLVPIDIPPLRLRQLGKRDSAHPETADIVERAETTTGQFQATAVGFAVGRKSDGISALNSALGDIKAYIDRTPGLKATIHINSQSVRSARRSPPAVLSPNCVWDGSRSIVKQDISLPGPFGNPLREKRTPIVLPAGVIDIVASETDANTGALDQSGLDHDNDDDDLDDMFKGDD</sequence>
<evidence type="ECO:0000256" key="1">
    <source>
        <dbReference type="SAM" id="MobiDB-lite"/>
    </source>
</evidence>
<organism evidence="3 4">
    <name type="scientific">Halobaculum roseum</name>
    <dbReference type="NCBI Taxonomy" id="2175149"/>
    <lineage>
        <taxon>Archaea</taxon>
        <taxon>Methanobacteriati</taxon>
        <taxon>Methanobacteriota</taxon>
        <taxon>Stenosarchaea group</taxon>
        <taxon>Halobacteria</taxon>
        <taxon>Halobacteriales</taxon>
        <taxon>Haloferacaceae</taxon>
        <taxon>Halobaculum</taxon>
    </lineage>
</organism>
<dbReference type="EMBL" id="JBHMAJ010000006">
    <property type="protein sequence ID" value="MFB9824204.1"/>
    <property type="molecule type" value="Genomic_DNA"/>
</dbReference>
<protein>
    <submittedName>
        <fullName evidence="3">Uncharacterized protein</fullName>
    </submittedName>
</protein>
<feature type="region of interest" description="Disordered" evidence="1">
    <location>
        <begin position="422"/>
        <end position="447"/>
    </location>
</feature>
<keyword evidence="2" id="KW-1133">Transmembrane helix</keyword>
<dbReference type="RefSeq" id="WP_222922635.1">
    <property type="nucleotide sequence ID" value="NZ_CP082286.1"/>
</dbReference>
<proteinExistence type="predicted"/>
<evidence type="ECO:0000256" key="2">
    <source>
        <dbReference type="SAM" id="Phobius"/>
    </source>
</evidence>
<dbReference type="AlphaFoldDB" id="A0ABD5MP90"/>
<keyword evidence="4" id="KW-1185">Reference proteome</keyword>
<keyword evidence="2" id="KW-0812">Transmembrane</keyword>
<accession>A0ABD5MP90</accession>
<keyword evidence="2" id="KW-0472">Membrane</keyword>
<reference evidence="3" key="1">
    <citation type="submission" date="2024-09" db="EMBL/GenBank/DDBJ databases">
        <authorList>
            <person name="Sun Q."/>
        </authorList>
    </citation>
    <scope>NUCLEOTIDE SEQUENCE [LARGE SCALE GENOMIC DNA]</scope>
    <source>
        <strain evidence="3">JCM 31273</strain>
    </source>
</reference>
<name>A0ABD5MP90_9EURY</name>